<organism evidence="1 2">
    <name type="scientific">Aphanothece hegewaldii CCALA 016</name>
    <dbReference type="NCBI Taxonomy" id="2107694"/>
    <lineage>
        <taxon>Bacteria</taxon>
        <taxon>Bacillati</taxon>
        <taxon>Cyanobacteriota</taxon>
        <taxon>Cyanophyceae</taxon>
        <taxon>Oscillatoriophycideae</taxon>
        <taxon>Chroococcales</taxon>
        <taxon>Aphanothecaceae</taxon>
        <taxon>Aphanothece</taxon>
    </lineage>
</organism>
<name>A0A2T1LYU6_9CHRO</name>
<gene>
    <name evidence="1" type="ORF">C7H19_10235</name>
</gene>
<proteinExistence type="predicted"/>
<evidence type="ECO:0000313" key="2">
    <source>
        <dbReference type="Proteomes" id="UP000239001"/>
    </source>
</evidence>
<comment type="caution">
    <text evidence="1">The sequence shown here is derived from an EMBL/GenBank/DDBJ whole genome shotgun (WGS) entry which is preliminary data.</text>
</comment>
<protein>
    <recommendedName>
        <fullName evidence="3">Hydrogenase maturation nickel metallochaperone HypA</fullName>
    </recommendedName>
</protein>
<dbReference type="OrthoDB" id="488979at2"/>
<sequence>MPDDTKHLTSDELGIWRTEIKRINQNNIFCHCRNCNYEWVDSVEGVFCPKCHSHQVESISCWQFR</sequence>
<reference evidence="1 2" key="2">
    <citation type="submission" date="2018-03" db="EMBL/GenBank/DDBJ databases">
        <authorList>
            <person name="Keele B.F."/>
        </authorList>
    </citation>
    <scope>NUCLEOTIDE SEQUENCE [LARGE SCALE GENOMIC DNA]</scope>
    <source>
        <strain evidence="1 2">CCALA 016</strain>
    </source>
</reference>
<evidence type="ECO:0000313" key="1">
    <source>
        <dbReference type="EMBL" id="PSF37573.1"/>
    </source>
</evidence>
<dbReference type="EMBL" id="PXOH01000008">
    <property type="protein sequence ID" value="PSF37573.1"/>
    <property type="molecule type" value="Genomic_DNA"/>
</dbReference>
<dbReference type="Proteomes" id="UP000239001">
    <property type="component" value="Unassembled WGS sequence"/>
</dbReference>
<evidence type="ECO:0008006" key="3">
    <source>
        <dbReference type="Google" id="ProtNLM"/>
    </source>
</evidence>
<dbReference type="AlphaFoldDB" id="A0A2T1LYU6"/>
<keyword evidence="2" id="KW-1185">Reference proteome</keyword>
<reference evidence="1 2" key="1">
    <citation type="submission" date="2018-03" db="EMBL/GenBank/DDBJ databases">
        <title>The ancient ancestry and fast evolution of plastids.</title>
        <authorList>
            <person name="Moore K.R."/>
            <person name="Magnabosco C."/>
            <person name="Momper L."/>
            <person name="Gold D.A."/>
            <person name="Bosak T."/>
            <person name="Fournier G.P."/>
        </authorList>
    </citation>
    <scope>NUCLEOTIDE SEQUENCE [LARGE SCALE GENOMIC DNA]</scope>
    <source>
        <strain evidence="1 2">CCALA 016</strain>
    </source>
</reference>
<accession>A0A2T1LYU6</accession>